<reference evidence="2 3" key="1">
    <citation type="submission" date="2019-11" db="EMBL/GenBank/DDBJ databases">
        <authorList>
            <person name="Holert J."/>
        </authorList>
    </citation>
    <scope>NUCLEOTIDE SEQUENCE [LARGE SCALE GENOMIC DNA]</scope>
    <source>
        <strain evidence="2">BC8_1</strain>
    </source>
</reference>
<dbReference type="InterPro" id="IPR009721">
    <property type="entry name" value="O-acyltransferase_WSD1_C"/>
</dbReference>
<keyword evidence="3" id="KW-1185">Reference proteome</keyword>
<evidence type="ECO:0000313" key="2">
    <source>
        <dbReference type="EMBL" id="CAA0131929.1"/>
    </source>
</evidence>
<gene>
    <name evidence="2" type="ORF">AELLOGFF_01525</name>
</gene>
<feature type="domain" description="O-acyltransferase WSD1 C-terminal" evidence="1">
    <location>
        <begin position="274"/>
        <end position="418"/>
    </location>
</feature>
<protein>
    <recommendedName>
        <fullName evidence="1">O-acyltransferase WSD1 C-terminal domain-containing protein</fullName>
    </recommendedName>
</protein>
<proteinExistence type="predicted"/>
<evidence type="ECO:0000313" key="3">
    <source>
        <dbReference type="Proteomes" id="UP000430146"/>
    </source>
</evidence>
<name>A0A5S9R630_MYCVN</name>
<dbReference type="Proteomes" id="UP000430146">
    <property type="component" value="Unassembled WGS sequence"/>
</dbReference>
<dbReference type="Pfam" id="PF06974">
    <property type="entry name" value="WS_DGAT_C"/>
    <property type="match status" value="1"/>
</dbReference>
<dbReference type="OrthoDB" id="4370976at2"/>
<dbReference type="RefSeq" id="WP_159234123.1">
    <property type="nucleotide sequence ID" value="NZ_CACSIP010000045.1"/>
</dbReference>
<evidence type="ECO:0000259" key="1">
    <source>
        <dbReference type="Pfam" id="PF06974"/>
    </source>
</evidence>
<organism evidence="2 3">
    <name type="scientific">Mycolicibacterium vanbaalenii</name>
    <name type="common">Mycobacterium vanbaalenii</name>
    <dbReference type="NCBI Taxonomy" id="110539"/>
    <lineage>
        <taxon>Bacteria</taxon>
        <taxon>Bacillati</taxon>
        <taxon>Actinomycetota</taxon>
        <taxon>Actinomycetes</taxon>
        <taxon>Mycobacteriales</taxon>
        <taxon>Mycobacteriaceae</taxon>
        <taxon>Mycolicibacterium</taxon>
    </lineage>
</organism>
<sequence length="421" mass="45084">MTVRRLAPVDAQTYWMSAAIPNDQFLLYGFAADSVGVGRAVQEIEERSQRCAELRLRICDDRSWRYPAWESREVGPDQFVVHELAERTWRGCLAAVTELADHQLEPREMTWRLHVFPDIEGIPDVPRGTVAVLQVCHALADGVRSSALAGYLFGRVGPGPGAVSSPHTAAGLPARALAAARGHRRLVRDTAAGVVPPQAVSVPALRSNARPSGPRHVRTVFCTPGHLPGPTVTVGVLSAVSTALSGHLRELGDDPSLLGAEVPMARTGPRLAHNHFGNVSVGLYPDADAGLRIRRIVADLRQRRRRAAHPAMRAESAAFASIPAPILRWGVRQFDPEVRSPTVAGNTVVSSVNRGAKDLRFGGAPVLVTAGFPGLSPMMGVTHGVHGIGDTIAVSVHAAESAIGEVDAYLQRLEHALRDQV</sequence>
<dbReference type="EMBL" id="CACSIP010000045">
    <property type="protein sequence ID" value="CAA0131929.1"/>
    <property type="molecule type" value="Genomic_DNA"/>
</dbReference>
<dbReference type="AlphaFoldDB" id="A0A5S9R630"/>
<accession>A0A5S9R630</accession>